<evidence type="ECO:0000256" key="3">
    <source>
        <dbReference type="ARBA" id="ARBA00022960"/>
    </source>
</evidence>
<keyword evidence="9" id="KW-1185">Reference proteome</keyword>
<feature type="binding site" evidence="7">
    <location>
        <begin position="39"/>
        <end position="40"/>
    </location>
    <ligand>
        <name>substrate</name>
    </ligand>
</feature>
<dbReference type="NCBIfam" id="TIGR00067">
    <property type="entry name" value="glut_race"/>
    <property type="match status" value="1"/>
</dbReference>
<keyword evidence="4 7" id="KW-0573">Peptidoglycan synthesis</keyword>
<dbReference type="Gene3D" id="3.40.50.1860">
    <property type="match status" value="2"/>
</dbReference>
<comment type="caution">
    <text evidence="8">The sequence shown here is derived from an EMBL/GenBank/DDBJ whole genome shotgun (WGS) entry which is preliminary data.</text>
</comment>
<evidence type="ECO:0000256" key="7">
    <source>
        <dbReference type="HAMAP-Rule" id="MF_00258"/>
    </source>
</evidence>
<dbReference type="EMBL" id="JBHTLU010000045">
    <property type="protein sequence ID" value="MFD1224416.1"/>
    <property type="molecule type" value="Genomic_DNA"/>
</dbReference>
<dbReference type="HAMAP" id="MF_00258">
    <property type="entry name" value="Glu_racemase"/>
    <property type="match status" value="1"/>
</dbReference>
<organism evidence="8 9">
    <name type="scientific">Paenibacillus vulneris</name>
    <dbReference type="NCBI Taxonomy" id="1133364"/>
    <lineage>
        <taxon>Bacteria</taxon>
        <taxon>Bacillati</taxon>
        <taxon>Bacillota</taxon>
        <taxon>Bacilli</taxon>
        <taxon>Bacillales</taxon>
        <taxon>Paenibacillaceae</taxon>
        <taxon>Paenibacillus</taxon>
    </lineage>
</organism>
<comment type="pathway">
    <text evidence="7">Cell wall biogenesis; peptidoglycan biosynthesis.</text>
</comment>
<evidence type="ECO:0000256" key="2">
    <source>
        <dbReference type="ARBA" id="ARBA00013090"/>
    </source>
</evidence>
<dbReference type="GO" id="GO:0008881">
    <property type="term" value="F:glutamate racemase activity"/>
    <property type="evidence" value="ECO:0007669"/>
    <property type="project" value="UniProtKB-EC"/>
</dbReference>
<comment type="similarity">
    <text evidence="7">Belongs to the aspartate/glutamate racemases family.</text>
</comment>
<comment type="catalytic activity">
    <reaction evidence="1 7">
        <text>L-glutamate = D-glutamate</text>
        <dbReference type="Rhea" id="RHEA:12813"/>
        <dbReference type="ChEBI" id="CHEBI:29985"/>
        <dbReference type="ChEBI" id="CHEBI:29986"/>
        <dbReference type="EC" id="5.1.1.3"/>
    </reaction>
</comment>
<feature type="binding site" evidence="7">
    <location>
        <begin position="183"/>
        <end position="184"/>
    </location>
    <ligand>
        <name>substrate</name>
    </ligand>
</feature>
<evidence type="ECO:0000256" key="4">
    <source>
        <dbReference type="ARBA" id="ARBA00022984"/>
    </source>
</evidence>
<accession>A0ABW3UXA2</accession>
<feature type="binding site" evidence="7">
    <location>
        <begin position="7"/>
        <end position="8"/>
    </location>
    <ligand>
        <name>substrate</name>
    </ligand>
</feature>
<dbReference type="Pfam" id="PF01177">
    <property type="entry name" value="Asp_Glu_race"/>
    <property type="match status" value="1"/>
</dbReference>
<dbReference type="EC" id="5.1.1.3" evidence="2 7"/>
<keyword evidence="5 7" id="KW-0413">Isomerase</keyword>
<evidence type="ECO:0000256" key="1">
    <source>
        <dbReference type="ARBA" id="ARBA00001602"/>
    </source>
</evidence>
<dbReference type="InterPro" id="IPR018187">
    <property type="entry name" value="Asp/Glu_racemase_AS_1"/>
</dbReference>
<dbReference type="PANTHER" id="PTHR21198:SF3">
    <property type="entry name" value="GLUTAMATE RACEMASE"/>
    <property type="match status" value="1"/>
</dbReference>
<feature type="active site" description="Proton donor/acceptor" evidence="7">
    <location>
        <position position="182"/>
    </location>
</feature>
<dbReference type="RefSeq" id="WP_192702994.1">
    <property type="nucleotide sequence ID" value="NZ_BAABJG010000004.1"/>
</dbReference>
<keyword evidence="3 7" id="KW-0133">Cell shape</keyword>
<proteinExistence type="inferred from homology"/>
<keyword evidence="6 7" id="KW-0961">Cell wall biogenesis/degradation</keyword>
<dbReference type="InterPro" id="IPR015942">
    <property type="entry name" value="Asp/Glu/hydantoin_racemase"/>
</dbReference>
<feature type="active site" description="Proton donor/acceptor" evidence="7">
    <location>
        <position position="70"/>
    </location>
</feature>
<evidence type="ECO:0000313" key="8">
    <source>
        <dbReference type="EMBL" id="MFD1224416.1"/>
    </source>
</evidence>
<gene>
    <name evidence="7 8" type="primary">murI</name>
    <name evidence="8" type="ORF">ACFQ4B_30345</name>
</gene>
<sequence length="255" mass="28398">MKIGIFDSGIGGVTVLHQALKQLPNEDYIYYADTQNVPYGEKPKEEVKRYIFEAVDFIARQGVKAVVIACNTATSVAVEDLRAKYAFPVLGIEPAVKPAVQASEAMGKRVLVLATSLTLKEKKFHDLVDRIDSHAIVDKLPLPNLVQFAERYQFQEDDVIRYLEDQLTPFDLKQYGTVVLGCTHFPFFKAAIRKLFPDDVVLMDGSVGTVKHLKRVLEASGQTGDGTGQVTFYTSGVKVEDGVLLSQYHRLLEML</sequence>
<evidence type="ECO:0000313" key="9">
    <source>
        <dbReference type="Proteomes" id="UP001597180"/>
    </source>
</evidence>
<dbReference type="Proteomes" id="UP001597180">
    <property type="component" value="Unassembled WGS sequence"/>
</dbReference>
<evidence type="ECO:0000256" key="6">
    <source>
        <dbReference type="ARBA" id="ARBA00023316"/>
    </source>
</evidence>
<name>A0ABW3UXA2_9BACL</name>
<feature type="binding site" evidence="7">
    <location>
        <begin position="71"/>
        <end position="72"/>
    </location>
    <ligand>
        <name>substrate</name>
    </ligand>
</feature>
<dbReference type="InterPro" id="IPR004391">
    <property type="entry name" value="Glu_race"/>
</dbReference>
<comment type="function">
    <text evidence="7">Provides the (R)-glutamate required for cell wall biosynthesis.</text>
</comment>
<reference evidence="9" key="1">
    <citation type="journal article" date="2019" name="Int. J. Syst. Evol. Microbiol.">
        <title>The Global Catalogue of Microorganisms (GCM) 10K type strain sequencing project: providing services to taxonomists for standard genome sequencing and annotation.</title>
        <authorList>
            <consortium name="The Broad Institute Genomics Platform"/>
            <consortium name="The Broad Institute Genome Sequencing Center for Infectious Disease"/>
            <person name="Wu L."/>
            <person name="Ma J."/>
        </authorList>
    </citation>
    <scope>NUCLEOTIDE SEQUENCE [LARGE SCALE GENOMIC DNA]</scope>
    <source>
        <strain evidence="9">CCUG 53270</strain>
    </source>
</reference>
<evidence type="ECO:0000256" key="5">
    <source>
        <dbReference type="ARBA" id="ARBA00023235"/>
    </source>
</evidence>
<dbReference type="SUPFAM" id="SSF53681">
    <property type="entry name" value="Aspartate/glutamate racemase"/>
    <property type="match status" value="2"/>
</dbReference>
<protein>
    <recommendedName>
        <fullName evidence="2 7">Glutamate racemase</fullName>
        <ecNumber evidence="2 7">5.1.1.3</ecNumber>
    </recommendedName>
</protein>
<dbReference type="PANTHER" id="PTHR21198">
    <property type="entry name" value="GLUTAMATE RACEMASE"/>
    <property type="match status" value="1"/>
</dbReference>
<dbReference type="InterPro" id="IPR001920">
    <property type="entry name" value="Asp/Glu_race"/>
</dbReference>
<dbReference type="PROSITE" id="PS00923">
    <property type="entry name" value="ASP_GLU_RACEMASE_1"/>
    <property type="match status" value="1"/>
</dbReference>